<evidence type="ECO:0000256" key="5">
    <source>
        <dbReference type="ARBA" id="ARBA00023157"/>
    </source>
</evidence>
<dbReference type="Proteomes" id="UP000675881">
    <property type="component" value="Chromosome 5"/>
</dbReference>
<organism evidence="10 11">
    <name type="scientific">Lepeophtheirus salmonis</name>
    <name type="common">Salmon louse</name>
    <name type="synonym">Caligus salmonis</name>
    <dbReference type="NCBI Taxonomy" id="72036"/>
    <lineage>
        <taxon>Eukaryota</taxon>
        <taxon>Metazoa</taxon>
        <taxon>Ecdysozoa</taxon>
        <taxon>Arthropoda</taxon>
        <taxon>Crustacea</taxon>
        <taxon>Multicrustacea</taxon>
        <taxon>Hexanauplia</taxon>
        <taxon>Copepoda</taxon>
        <taxon>Siphonostomatoida</taxon>
        <taxon>Caligidae</taxon>
        <taxon>Lepeophtheirus</taxon>
    </lineage>
</organism>
<evidence type="ECO:0000256" key="2">
    <source>
        <dbReference type="ARBA" id="ARBA00022692"/>
    </source>
</evidence>
<feature type="compositionally biased region" description="Polar residues" evidence="7">
    <location>
        <begin position="220"/>
        <end position="235"/>
    </location>
</feature>
<evidence type="ECO:0000256" key="4">
    <source>
        <dbReference type="ARBA" id="ARBA00022989"/>
    </source>
</evidence>
<dbReference type="PROSITE" id="PS01186">
    <property type="entry name" value="EGF_2"/>
    <property type="match status" value="2"/>
</dbReference>
<comment type="caution">
    <text evidence="6">Lacks conserved residue(s) required for the propagation of feature annotation.</text>
</comment>
<dbReference type="InterPro" id="IPR018097">
    <property type="entry name" value="EGF_Ca-bd_CS"/>
</dbReference>
<keyword evidence="1 6" id="KW-0245">EGF-like domain</keyword>
<keyword evidence="5 6" id="KW-1015">Disulfide bond</keyword>
<feature type="domain" description="EGF-like" evidence="9">
    <location>
        <begin position="141"/>
        <end position="179"/>
    </location>
</feature>
<sequence length="428" mass="47326">MEIRLHFLLSLLLSAQSGGEPSLTVISQSNLFSHSQFGRQIELTSVLPTNESFIINFEEGYFLCPKKLGNPSKKFRLSRICDGYKDCALGSDELSFDLKCAKDCDPPCSPHGLCMRASALDPKGHCRCDDGYGGADCRAVNVNECKYRPCGMMSECIDKLNGYECKCLPGFQGNGFNCASPEGVISSVKNLLNSDDSSQFKDPNIDLVAPLNKPSYLGTPEQSTSLPTQTEASNQHKPLSILLPVSPTDVVDKVKKILGNNGRRKFRPGSVSTLVTPKFDSIPRIPSHNQNPDKIEPLNPRKSIETKNSNVAFPFPNRPFDINHLNIDPQEKSTTAFPSIDVNKNRPFLPVIRPSSPVTKLDLKEEDIFLKELNQIEPQISREDPRLVACRRQFQGCTDVRGSCMKDLRSCSLSVLDVSDGTRGKLWG</sequence>
<evidence type="ECO:0000256" key="3">
    <source>
        <dbReference type="ARBA" id="ARBA00022737"/>
    </source>
</evidence>
<name>A0A7R8CX08_LEPSM</name>
<reference evidence="10" key="1">
    <citation type="submission" date="2021-02" db="EMBL/GenBank/DDBJ databases">
        <authorList>
            <person name="Bekaert M."/>
        </authorList>
    </citation>
    <scope>NUCLEOTIDE SEQUENCE</scope>
    <source>
        <strain evidence="10">IoA-00</strain>
    </source>
</reference>
<dbReference type="SMART" id="SM00181">
    <property type="entry name" value="EGF"/>
    <property type="match status" value="2"/>
</dbReference>
<dbReference type="PROSITE" id="PS50026">
    <property type="entry name" value="EGF_3"/>
    <property type="match status" value="2"/>
</dbReference>
<evidence type="ECO:0000313" key="11">
    <source>
        <dbReference type="Proteomes" id="UP000675881"/>
    </source>
</evidence>
<dbReference type="PANTHER" id="PTHR24049">
    <property type="entry name" value="CRUMBS FAMILY MEMBER"/>
    <property type="match status" value="1"/>
</dbReference>
<keyword evidence="4" id="KW-1133">Transmembrane helix</keyword>
<dbReference type="InterPro" id="IPR000152">
    <property type="entry name" value="EGF-type_Asp/Asn_hydroxyl_site"/>
</dbReference>
<dbReference type="InterPro" id="IPR051022">
    <property type="entry name" value="Notch_Cell-Fate_Det"/>
</dbReference>
<accession>A0A7R8CX08</accession>
<dbReference type="EMBL" id="HG994584">
    <property type="protein sequence ID" value="CAF2956187.1"/>
    <property type="molecule type" value="Genomic_DNA"/>
</dbReference>
<keyword evidence="8" id="KW-0732">Signal</keyword>
<feature type="disulfide bond" evidence="6">
    <location>
        <begin position="104"/>
        <end position="114"/>
    </location>
</feature>
<feature type="domain" description="EGF-like" evidence="9">
    <location>
        <begin position="101"/>
        <end position="138"/>
    </location>
</feature>
<feature type="region of interest" description="Disordered" evidence="7">
    <location>
        <begin position="213"/>
        <end position="235"/>
    </location>
</feature>
<evidence type="ECO:0000313" key="10">
    <source>
        <dbReference type="EMBL" id="CAF2956187.1"/>
    </source>
</evidence>
<keyword evidence="4" id="KW-0472">Membrane</keyword>
<gene>
    <name evidence="10" type="ORF">LSAA_10642</name>
</gene>
<dbReference type="Gene3D" id="2.10.25.10">
    <property type="entry name" value="Laminin"/>
    <property type="match status" value="1"/>
</dbReference>
<dbReference type="GO" id="GO:0005509">
    <property type="term" value="F:calcium ion binding"/>
    <property type="evidence" value="ECO:0007669"/>
    <property type="project" value="InterPro"/>
</dbReference>
<dbReference type="PROSITE" id="PS00010">
    <property type="entry name" value="ASX_HYDROXYL"/>
    <property type="match status" value="1"/>
</dbReference>
<dbReference type="InterPro" id="IPR036055">
    <property type="entry name" value="LDL_receptor-like_sf"/>
</dbReference>
<dbReference type="PROSITE" id="PS01187">
    <property type="entry name" value="EGF_CA"/>
    <property type="match status" value="1"/>
</dbReference>
<dbReference type="InterPro" id="IPR009030">
    <property type="entry name" value="Growth_fac_rcpt_cys_sf"/>
</dbReference>
<dbReference type="SMART" id="SM00179">
    <property type="entry name" value="EGF_CA"/>
    <property type="match status" value="1"/>
</dbReference>
<feature type="signal peptide" evidence="8">
    <location>
        <begin position="1"/>
        <end position="19"/>
    </location>
</feature>
<keyword evidence="11" id="KW-1185">Reference proteome</keyword>
<dbReference type="InterPro" id="IPR000742">
    <property type="entry name" value="EGF"/>
</dbReference>
<dbReference type="AlphaFoldDB" id="A0A7R8CX08"/>
<keyword evidence="2" id="KW-0812">Transmembrane</keyword>
<proteinExistence type="predicted"/>
<feature type="disulfide bond" evidence="6">
    <location>
        <begin position="128"/>
        <end position="137"/>
    </location>
</feature>
<dbReference type="SUPFAM" id="SSF57184">
    <property type="entry name" value="Growth factor receptor domain"/>
    <property type="match status" value="1"/>
</dbReference>
<feature type="chain" id="PRO_5043333071" evidence="8">
    <location>
        <begin position="20"/>
        <end position="428"/>
    </location>
</feature>
<evidence type="ECO:0000259" key="9">
    <source>
        <dbReference type="PROSITE" id="PS50026"/>
    </source>
</evidence>
<protein>
    <submittedName>
        <fullName evidence="10">(salmon louse) hypothetical protein</fullName>
    </submittedName>
</protein>
<evidence type="ECO:0000256" key="1">
    <source>
        <dbReference type="ARBA" id="ARBA00022536"/>
    </source>
</evidence>
<dbReference type="PROSITE" id="PS00022">
    <property type="entry name" value="EGF_1"/>
    <property type="match status" value="1"/>
</dbReference>
<dbReference type="InterPro" id="IPR001881">
    <property type="entry name" value="EGF-like_Ca-bd_dom"/>
</dbReference>
<evidence type="ECO:0000256" key="7">
    <source>
        <dbReference type="SAM" id="MobiDB-lite"/>
    </source>
</evidence>
<dbReference type="Gene3D" id="4.10.400.10">
    <property type="entry name" value="Low-density Lipoprotein Receptor"/>
    <property type="match status" value="1"/>
</dbReference>
<feature type="region of interest" description="Disordered" evidence="7">
    <location>
        <begin position="277"/>
        <end position="300"/>
    </location>
</feature>
<evidence type="ECO:0000256" key="6">
    <source>
        <dbReference type="PROSITE-ProRule" id="PRU00076"/>
    </source>
</evidence>
<dbReference type="CDD" id="cd00054">
    <property type="entry name" value="EGF_CA"/>
    <property type="match status" value="1"/>
</dbReference>
<keyword evidence="3" id="KW-0677">Repeat</keyword>
<evidence type="ECO:0000256" key="8">
    <source>
        <dbReference type="SAM" id="SignalP"/>
    </source>
</evidence>